<dbReference type="InterPro" id="IPR015942">
    <property type="entry name" value="Asp/Glu/hydantoin_racemase"/>
</dbReference>
<dbReference type="NCBIfam" id="TIGR00050">
    <property type="entry name" value="rRNA_methyl_1"/>
    <property type="match status" value="1"/>
</dbReference>
<dbReference type="NCBIfam" id="TIGR00067">
    <property type="entry name" value="glut_race"/>
    <property type="match status" value="1"/>
</dbReference>
<keyword evidence="11" id="KW-0238">DNA-binding</keyword>
<dbReference type="GO" id="GO:0008173">
    <property type="term" value="F:RNA methyltransferase activity"/>
    <property type="evidence" value="ECO:0007669"/>
    <property type="project" value="InterPro"/>
</dbReference>
<dbReference type="EC" id="5.1.1.3" evidence="5"/>
<evidence type="ECO:0000256" key="5">
    <source>
        <dbReference type="ARBA" id="ARBA00013090"/>
    </source>
</evidence>
<dbReference type="CDD" id="cd18093">
    <property type="entry name" value="SpoU-like_TrmJ"/>
    <property type="match status" value="1"/>
</dbReference>
<dbReference type="HAMAP" id="MF_00258">
    <property type="entry name" value="Glu_racemase"/>
    <property type="match status" value="1"/>
</dbReference>
<feature type="domain" description="HTH lysR-type" evidence="13">
    <location>
        <begin position="1"/>
        <end position="59"/>
    </location>
</feature>
<sequence length="735" mass="81144">MYSIPDLQTFVSVAKTGGITSAARHLGISTATTSHRIAKLERVLKVTLFHRNSRTFRLTDEGQVFLERVDTVLEDLQQAELDVGSGTASLRGHLRVTMSPWILSRFIMPEMREFREHHPDLTIEFLAVDRFVPLVEEGQDCAIRVGQLDDSSLVAQKLSDNERIICASPDLLSSSGDPKSVEDLKDAPWVCLPWQTRFDVNDARGVHSGVEIERGQLFIFRTVTARPPAVILCEPQLGENIGTAARAMANFGLVDLRIVNPRDGWPSEKARAAASRADHVIDKVQVFDSVEAAIADLQFVFATTARSREVPKPVRSPDESARKSVEFGENGHATGYLFGRERWGLNNEEVALADEIVTLPVDPDFASLNIAQAVLVCAYEWRKTATSGALPFILSKDEHPPAKKDDLLRFFEHLEGALDEATFFRPPERRPHMVRTLRNIFQKAELTEQEVRALSAALTAAKSRRRHLGSNGPVLIFDSGLGGLTVLREARYLLPYETLLYVADDAAFPIGRWPEADLRDRMLSLFGELIAIHRPKAIVIACNTAFTLAGDALRKAYPDVPFVGTVPAIKPAAERTSSGLISVLATPGTVRRTYTRSLIDSFAKQCHVRLVGSDNLAELSERHLRGETVSNEELLTEISGCFLERDGRRTDIVVLACTHYPFLANRFRRIAPWPVDWLDPAEAIARQLVRVLGAKAASSPSSDPDRALFTSNPDDPGLSRLLAGFGLMLSAANGA</sequence>
<dbReference type="InterPro" id="IPR004391">
    <property type="entry name" value="Glu_race"/>
</dbReference>
<dbReference type="InterPro" id="IPR029028">
    <property type="entry name" value="Alpha/beta_knot_MTases"/>
</dbReference>
<dbReference type="SUPFAM" id="SSF53681">
    <property type="entry name" value="Aspartate/glutamate racemase"/>
    <property type="match status" value="2"/>
</dbReference>
<organism evidence="14 15">
    <name type="scientific">Effrenium voratum</name>
    <dbReference type="NCBI Taxonomy" id="2562239"/>
    <lineage>
        <taxon>Eukaryota</taxon>
        <taxon>Sar</taxon>
        <taxon>Alveolata</taxon>
        <taxon>Dinophyceae</taxon>
        <taxon>Suessiales</taxon>
        <taxon>Symbiodiniaceae</taxon>
        <taxon>Effrenium</taxon>
    </lineage>
</organism>
<dbReference type="InterPro" id="IPR005119">
    <property type="entry name" value="LysR_subst-bd"/>
</dbReference>
<dbReference type="Gene3D" id="1.10.10.10">
    <property type="entry name" value="Winged helix-like DNA-binding domain superfamily/Winged helix DNA-binding domain"/>
    <property type="match status" value="1"/>
</dbReference>
<dbReference type="AlphaFoldDB" id="A0AA36J7G6"/>
<keyword evidence="7" id="KW-0489">Methyltransferase</keyword>
<dbReference type="PANTHER" id="PTHR42786:SF7">
    <property type="entry name" value="TRNA_RRNA METHYLTRANSFERASE SPOU TYPE DOMAIN-CONTAINING PROTEIN"/>
    <property type="match status" value="1"/>
</dbReference>
<comment type="caution">
    <text evidence="14">The sequence shown here is derived from an EMBL/GenBank/DDBJ whole genome shotgun (WGS) entry which is preliminary data.</text>
</comment>
<dbReference type="Gene3D" id="1.10.8.590">
    <property type="match status" value="1"/>
</dbReference>
<dbReference type="PANTHER" id="PTHR42786">
    <property type="entry name" value="TRNA/RRNA METHYLTRANSFERASE"/>
    <property type="match status" value="1"/>
</dbReference>
<evidence type="ECO:0000256" key="8">
    <source>
        <dbReference type="ARBA" id="ARBA00022679"/>
    </source>
</evidence>
<gene>
    <name evidence="14" type="ORF">EVOR1521_LOCUS24261</name>
</gene>
<dbReference type="SUPFAM" id="SSF46785">
    <property type="entry name" value="Winged helix' DNA-binding domain"/>
    <property type="match status" value="1"/>
</dbReference>
<protein>
    <recommendedName>
        <fullName evidence="6">Probable RuBisCO transcriptional regulator</fullName>
        <ecNumber evidence="5">5.1.1.3</ecNumber>
    </recommendedName>
</protein>
<dbReference type="GO" id="GO:0008881">
    <property type="term" value="F:glutamate racemase activity"/>
    <property type="evidence" value="ECO:0007669"/>
    <property type="project" value="UniProtKB-EC"/>
</dbReference>
<evidence type="ECO:0000256" key="6">
    <source>
        <dbReference type="ARBA" id="ARBA00018907"/>
    </source>
</evidence>
<dbReference type="GO" id="GO:0005829">
    <property type="term" value="C:cytosol"/>
    <property type="evidence" value="ECO:0007669"/>
    <property type="project" value="TreeGrafter"/>
</dbReference>
<dbReference type="InterPro" id="IPR036390">
    <property type="entry name" value="WH_DNA-bd_sf"/>
</dbReference>
<comment type="similarity">
    <text evidence="3">Belongs to the class IV-like SAM-binding methyltransferase superfamily. RNA methyltransferase TrmH family.</text>
</comment>
<evidence type="ECO:0000256" key="3">
    <source>
        <dbReference type="ARBA" id="ARBA00007228"/>
    </source>
</evidence>
<evidence type="ECO:0000256" key="7">
    <source>
        <dbReference type="ARBA" id="ARBA00022603"/>
    </source>
</evidence>
<dbReference type="Pfam" id="PF00126">
    <property type="entry name" value="HTH_1"/>
    <property type="match status" value="1"/>
</dbReference>
<dbReference type="GO" id="GO:0003677">
    <property type="term" value="F:DNA binding"/>
    <property type="evidence" value="ECO:0007669"/>
    <property type="project" value="UniProtKB-KW"/>
</dbReference>
<dbReference type="InterPro" id="IPR029026">
    <property type="entry name" value="tRNA_m1G_MTases_N"/>
</dbReference>
<comment type="function">
    <text evidence="2">Trans-acting transcriptional regulator of RuBisCO genes (rbcL and rbcS) expression.</text>
</comment>
<keyword evidence="9" id="KW-0949">S-adenosyl-L-methionine</keyword>
<dbReference type="SUPFAM" id="SSF53850">
    <property type="entry name" value="Periplasmic binding protein-like II"/>
    <property type="match status" value="1"/>
</dbReference>
<dbReference type="FunFam" id="1.10.10.10:FF:000001">
    <property type="entry name" value="LysR family transcriptional regulator"/>
    <property type="match status" value="1"/>
</dbReference>
<proteinExistence type="inferred from homology"/>
<keyword evidence="15" id="KW-1185">Reference proteome</keyword>
<dbReference type="SUPFAM" id="SSF75217">
    <property type="entry name" value="alpha/beta knot"/>
    <property type="match status" value="1"/>
</dbReference>
<dbReference type="InterPro" id="IPR004384">
    <property type="entry name" value="RNA_MeTrfase_TrmJ/LasT"/>
</dbReference>
<dbReference type="Pfam" id="PF01177">
    <property type="entry name" value="Asp_Glu_race"/>
    <property type="match status" value="1"/>
</dbReference>
<dbReference type="GO" id="GO:0002128">
    <property type="term" value="P:tRNA nucleoside ribose methylation"/>
    <property type="evidence" value="ECO:0007669"/>
    <property type="project" value="TreeGrafter"/>
</dbReference>
<evidence type="ECO:0000256" key="12">
    <source>
        <dbReference type="ARBA" id="ARBA00023163"/>
    </source>
</evidence>
<dbReference type="InterPro" id="IPR033134">
    <property type="entry name" value="Asp/Glu_racemase_AS_2"/>
</dbReference>
<dbReference type="Proteomes" id="UP001178507">
    <property type="component" value="Unassembled WGS sequence"/>
</dbReference>
<comment type="catalytic activity">
    <reaction evidence="1">
        <text>L-glutamate = D-glutamate</text>
        <dbReference type="Rhea" id="RHEA:12813"/>
        <dbReference type="ChEBI" id="CHEBI:29985"/>
        <dbReference type="ChEBI" id="CHEBI:29986"/>
        <dbReference type="EC" id="5.1.1.3"/>
    </reaction>
</comment>
<comment type="similarity">
    <text evidence="4">Belongs to the LysR transcriptional regulatory family.</text>
</comment>
<dbReference type="Gene3D" id="3.40.1280.10">
    <property type="match status" value="1"/>
</dbReference>
<dbReference type="PROSITE" id="PS00924">
    <property type="entry name" value="ASP_GLU_RACEMASE_2"/>
    <property type="match status" value="1"/>
</dbReference>
<evidence type="ECO:0000259" key="13">
    <source>
        <dbReference type="PROSITE" id="PS50931"/>
    </source>
</evidence>
<evidence type="ECO:0000256" key="2">
    <source>
        <dbReference type="ARBA" id="ARBA00003782"/>
    </source>
</evidence>
<name>A0AA36J7G6_9DINO</name>
<dbReference type="PROSITE" id="PS50931">
    <property type="entry name" value="HTH_LYSR"/>
    <property type="match status" value="1"/>
</dbReference>
<accession>A0AA36J7G6</accession>
<keyword evidence="8" id="KW-0808">Transferase</keyword>
<dbReference type="InterPro" id="IPR001537">
    <property type="entry name" value="SpoU_MeTrfase"/>
</dbReference>
<dbReference type="GO" id="GO:0003723">
    <property type="term" value="F:RNA binding"/>
    <property type="evidence" value="ECO:0007669"/>
    <property type="project" value="InterPro"/>
</dbReference>
<dbReference type="Gene3D" id="3.40.190.290">
    <property type="match status" value="1"/>
</dbReference>
<dbReference type="EMBL" id="CAUJNA010003396">
    <property type="protein sequence ID" value="CAJ1401043.1"/>
    <property type="molecule type" value="Genomic_DNA"/>
</dbReference>
<keyword evidence="10" id="KW-0805">Transcription regulation</keyword>
<evidence type="ECO:0000256" key="1">
    <source>
        <dbReference type="ARBA" id="ARBA00001602"/>
    </source>
</evidence>
<evidence type="ECO:0000313" key="14">
    <source>
        <dbReference type="EMBL" id="CAJ1401043.1"/>
    </source>
</evidence>
<dbReference type="Pfam" id="PF00588">
    <property type="entry name" value="SpoU_methylase"/>
    <property type="match status" value="1"/>
</dbReference>
<dbReference type="Gene3D" id="3.40.50.1860">
    <property type="match status" value="2"/>
</dbReference>
<dbReference type="InterPro" id="IPR001920">
    <property type="entry name" value="Asp/Glu_race"/>
</dbReference>
<dbReference type="InterPro" id="IPR036388">
    <property type="entry name" value="WH-like_DNA-bd_sf"/>
</dbReference>
<evidence type="ECO:0000256" key="11">
    <source>
        <dbReference type="ARBA" id="ARBA00023125"/>
    </source>
</evidence>
<dbReference type="Pfam" id="PF03466">
    <property type="entry name" value="LysR_substrate"/>
    <property type="match status" value="1"/>
</dbReference>
<keyword evidence="12" id="KW-0804">Transcription</keyword>
<evidence type="ECO:0000256" key="4">
    <source>
        <dbReference type="ARBA" id="ARBA00009437"/>
    </source>
</evidence>
<dbReference type="InterPro" id="IPR000847">
    <property type="entry name" value="LysR_HTH_N"/>
</dbReference>
<evidence type="ECO:0000313" key="15">
    <source>
        <dbReference type="Proteomes" id="UP001178507"/>
    </source>
</evidence>
<reference evidence="14" key="1">
    <citation type="submission" date="2023-08" db="EMBL/GenBank/DDBJ databases">
        <authorList>
            <person name="Chen Y."/>
            <person name="Shah S."/>
            <person name="Dougan E. K."/>
            <person name="Thang M."/>
            <person name="Chan C."/>
        </authorList>
    </citation>
    <scope>NUCLEOTIDE SEQUENCE</scope>
</reference>
<evidence type="ECO:0000256" key="9">
    <source>
        <dbReference type="ARBA" id="ARBA00022691"/>
    </source>
</evidence>
<evidence type="ECO:0000256" key="10">
    <source>
        <dbReference type="ARBA" id="ARBA00023015"/>
    </source>
</evidence>
<dbReference type="GO" id="GO:0003700">
    <property type="term" value="F:DNA-binding transcription factor activity"/>
    <property type="evidence" value="ECO:0007669"/>
    <property type="project" value="InterPro"/>
</dbReference>